<sequence>MSAGKVAKPCCCRPTRHTLRAHWPGYCDGSDPCGGRKAARCRVGLHQRVSFSHAVLVTGGNGFVGSAVCRAALSKGLHVISVNRSGRPNLKGDWVDKVVWVKADTLEKEQWSSHLEGVKGVVACVGGFGSNEVMKKICGSTNVAAAEAAKQGGVERFAFISAHDYKLPFLLSGYYEGKQMAEKTVKDLFGQNGASLRPGFIYGDRVVGDKVIKLGLIGKPLSAVTQLLPKSITTLPFISAALLPPVPVEAVANTAVGFVLGEVQPSNTEEMRFSVYDILKNA</sequence>
<dbReference type="SUPFAM" id="SSF51735">
    <property type="entry name" value="NAD(P)-binding Rossmann-fold domains"/>
    <property type="match status" value="1"/>
</dbReference>
<protein>
    <recommendedName>
        <fullName evidence="1">NAD(P)-binding domain-containing protein</fullName>
    </recommendedName>
</protein>
<dbReference type="Pfam" id="PF13460">
    <property type="entry name" value="NAD_binding_10"/>
    <property type="match status" value="1"/>
</dbReference>
<dbReference type="InterPro" id="IPR016040">
    <property type="entry name" value="NAD(P)-bd_dom"/>
</dbReference>
<gene>
    <name evidence="2" type="ORF">PBIL07802_LOCUS31090</name>
</gene>
<organism evidence="2">
    <name type="scientific">Palpitomonas bilix</name>
    <dbReference type="NCBI Taxonomy" id="652834"/>
    <lineage>
        <taxon>Eukaryota</taxon>
        <taxon>Eukaryota incertae sedis</taxon>
    </lineage>
</organism>
<reference evidence="2" key="1">
    <citation type="submission" date="2021-01" db="EMBL/GenBank/DDBJ databases">
        <authorList>
            <person name="Corre E."/>
            <person name="Pelletier E."/>
            <person name="Niang G."/>
            <person name="Scheremetjew M."/>
            <person name="Finn R."/>
            <person name="Kale V."/>
            <person name="Holt S."/>
            <person name="Cochrane G."/>
            <person name="Meng A."/>
            <person name="Brown T."/>
            <person name="Cohen L."/>
        </authorList>
    </citation>
    <scope>NUCLEOTIDE SEQUENCE</scope>
    <source>
        <strain evidence="2">NIES-2562</strain>
    </source>
</reference>
<dbReference type="EMBL" id="HBIB01047278">
    <property type="protein sequence ID" value="CAE0268740.1"/>
    <property type="molecule type" value="Transcribed_RNA"/>
</dbReference>
<dbReference type="AlphaFoldDB" id="A0A7S3GK51"/>
<dbReference type="PANTHER" id="PTHR12126:SF16">
    <property type="entry name" value="MIOREX COMPLEX COMPONENT 2"/>
    <property type="match status" value="1"/>
</dbReference>
<evidence type="ECO:0000313" key="2">
    <source>
        <dbReference type="EMBL" id="CAE0268740.1"/>
    </source>
</evidence>
<dbReference type="InterPro" id="IPR051207">
    <property type="entry name" value="ComplexI_NDUFA9_subunit"/>
</dbReference>
<accession>A0A7S3GK51</accession>
<dbReference type="Gene3D" id="3.40.50.720">
    <property type="entry name" value="NAD(P)-binding Rossmann-like Domain"/>
    <property type="match status" value="1"/>
</dbReference>
<dbReference type="InterPro" id="IPR036291">
    <property type="entry name" value="NAD(P)-bd_dom_sf"/>
</dbReference>
<feature type="domain" description="NAD(P)-binding" evidence="1">
    <location>
        <begin position="59"/>
        <end position="199"/>
    </location>
</feature>
<evidence type="ECO:0000259" key="1">
    <source>
        <dbReference type="Pfam" id="PF13460"/>
    </source>
</evidence>
<name>A0A7S3GK51_9EUKA</name>
<dbReference type="PANTHER" id="PTHR12126">
    <property type="entry name" value="NADH-UBIQUINONE OXIDOREDUCTASE 39 KDA SUBUNIT-RELATED"/>
    <property type="match status" value="1"/>
</dbReference>
<proteinExistence type="predicted"/>
<dbReference type="GO" id="GO:0044877">
    <property type="term" value="F:protein-containing complex binding"/>
    <property type="evidence" value="ECO:0007669"/>
    <property type="project" value="TreeGrafter"/>
</dbReference>
<dbReference type="GO" id="GO:0005739">
    <property type="term" value="C:mitochondrion"/>
    <property type="evidence" value="ECO:0007669"/>
    <property type="project" value="TreeGrafter"/>
</dbReference>